<dbReference type="KEGG" id="jeo:JMA_14150"/>
<evidence type="ECO:0000256" key="3">
    <source>
        <dbReference type="ARBA" id="ARBA00022801"/>
    </source>
</evidence>
<keyword evidence="1 6" id="KW-0645">Protease</keyword>
<comment type="cofactor">
    <cofactor evidence="6">
        <name>Zn(2+)</name>
        <dbReference type="ChEBI" id="CHEBI:29105"/>
    </cofactor>
    <text evidence="6">Binds 1 zinc ion.</text>
</comment>
<evidence type="ECO:0000256" key="1">
    <source>
        <dbReference type="ARBA" id="ARBA00022670"/>
    </source>
</evidence>
<dbReference type="Pfam" id="PF08439">
    <property type="entry name" value="Peptidase_M3_N"/>
    <property type="match status" value="1"/>
</dbReference>
<dbReference type="EC" id="3.4.24.-" evidence="6"/>
<dbReference type="Proteomes" id="UP000031449">
    <property type="component" value="Chromosome"/>
</dbReference>
<dbReference type="MEROPS" id="M03.007"/>
<organism evidence="9 10">
    <name type="scientific">Jeotgalibacillus malaysiensis</name>
    <dbReference type="NCBI Taxonomy" id="1508404"/>
    <lineage>
        <taxon>Bacteria</taxon>
        <taxon>Bacillati</taxon>
        <taxon>Bacillota</taxon>
        <taxon>Bacilli</taxon>
        <taxon>Bacillales</taxon>
        <taxon>Caryophanaceae</taxon>
        <taxon>Jeotgalibacillus</taxon>
    </lineage>
</organism>
<proteinExistence type="inferred from homology"/>
<dbReference type="PANTHER" id="PTHR11804">
    <property type="entry name" value="PROTEASE M3 THIMET OLIGOPEPTIDASE-RELATED"/>
    <property type="match status" value="1"/>
</dbReference>
<comment type="function">
    <text evidence="6">Has oligopeptidase activity and degrades a variety of small bioactive peptides.</text>
</comment>
<dbReference type="CDD" id="cd09608">
    <property type="entry name" value="M3B_PepF"/>
    <property type="match status" value="1"/>
</dbReference>
<keyword evidence="5 6" id="KW-0482">Metalloprotease</keyword>
<comment type="similarity">
    <text evidence="6">Belongs to the peptidase M3B family.</text>
</comment>
<name>A0A0B5APY6_9BACL</name>
<keyword evidence="4 6" id="KW-0862">Zinc</keyword>
<dbReference type="HOGENOM" id="CLU_021290_2_0_9"/>
<evidence type="ECO:0000313" key="10">
    <source>
        <dbReference type="Proteomes" id="UP000031449"/>
    </source>
</evidence>
<dbReference type="Gene3D" id="1.10.287.830">
    <property type="entry name" value="putative peptidase helix hairpin domain like"/>
    <property type="match status" value="1"/>
</dbReference>
<feature type="domain" description="Peptidase M3A/M3B catalytic" evidence="7">
    <location>
        <begin position="209"/>
        <end position="590"/>
    </location>
</feature>
<evidence type="ECO:0000256" key="6">
    <source>
        <dbReference type="RuleBase" id="RU368091"/>
    </source>
</evidence>
<dbReference type="STRING" id="1508404.JMA_14150"/>
<dbReference type="EMBL" id="CP009416">
    <property type="protein sequence ID" value="AJD90732.1"/>
    <property type="molecule type" value="Genomic_DNA"/>
</dbReference>
<evidence type="ECO:0000259" key="7">
    <source>
        <dbReference type="Pfam" id="PF01432"/>
    </source>
</evidence>
<dbReference type="PANTHER" id="PTHR11804:SF84">
    <property type="entry name" value="SACCHAROLYSIN"/>
    <property type="match status" value="1"/>
</dbReference>
<evidence type="ECO:0000256" key="5">
    <source>
        <dbReference type="ARBA" id="ARBA00023049"/>
    </source>
</evidence>
<accession>A0A0B5APY6</accession>
<dbReference type="BioCyc" id="JESP1508404:G14D9-10669-MONOMER"/>
<keyword evidence="10" id="KW-1185">Reference proteome</keyword>
<dbReference type="InterPro" id="IPR013647">
    <property type="entry name" value="OligopepF_N_dom"/>
</dbReference>
<dbReference type="GO" id="GO:0006518">
    <property type="term" value="P:peptide metabolic process"/>
    <property type="evidence" value="ECO:0007669"/>
    <property type="project" value="TreeGrafter"/>
</dbReference>
<dbReference type="OrthoDB" id="9766487at2"/>
<gene>
    <name evidence="9" type="ORF">JMA_14150</name>
</gene>
<keyword evidence="3 6" id="KW-0378">Hydrolase</keyword>
<keyword evidence="2 6" id="KW-0479">Metal-binding</keyword>
<dbReference type="GO" id="GO:0006508">
    <property type="term" value="P:proteolysis"/>
    <property type="evidence" value="ECO:0007669"/>
    <property type="project" value="UniProtKB-KW"/>
</dbReference>
<dbReference type="InterPro" id="IPR045090">
    <property type="entry name" value="Pept_M3A_M3B"/>
</dbReference>
<feature type="domain" description="Oligopeptidase F N-terminal" evidence="8">
    <location>
        <begin position="119"/>
        <end position="188"/>
    </location>
</feature>
<dbReference type="InterPro" id="IPR001567">
    <property type="entry name" value="Pept_M3A_M3B_dom"/>
</dbReference>
<evidence type="ECO:0000256" key="4">
    <source>
        <dbReference type="ARBA" id="ARBA00022833"/>
    </source>
</evidence>
<dbReference type="AlphaFoldDB" id="A0A0B5APY6"/>
<dbReference type="Gene3D" id="1.10.1370.20">
    <property type="entry name" value="Oligoendopeptidase f, C-terminal domain"/>
    <property type="match status" value="1"/>
</dbReference>
<dbReference type="InterPro" id="IPR042088">
    <property type="entry name" value="OligoPept_F_C"/>
</dbReference>
<sequence>MSSQAVKKLKARNEVPEELTWNLEAIFSTDEAWHSEYREVLEESKKAEEIQGTLGNSADSFYEALKFQDSVMERLERLYTYSHMRHDQDTGNSTYQGMDDRAKNLVSQVSSAFAFMLPEILSIEEEKIHQFLQEKPELETYRHSLEVLNAQRPHVLTAEMEGLLAEASEVLNGSANTFGTLNNADLTFPTIKDENGEEVEVTHGRFINFLESSDQRVRRDAFKAVYETYGKFRNTFASTLGGQVKKDNFNARIRKYRSARHAALSNNSIPEDVYENLTGTINKNLHLLHRYVKLRKKVLGLDEIHMYDLYTPLVKDVAMKVSYGEAKQLMTDGLKPLGDDYLSVVNEGLSSRWVDVEENKGKRSGAYSSGAFGTNPYILMNWQDNVNNLFTLAHEFGHSVHSYYSRSNQPYHDSGYSIFVAEVASTCNEALLNDHLLATIDDEKKRLYILNHFLEGFRGTVFRQTMFAEFEHKIHQMAQDGEALTADTLTKEYYELNKKYFGEDLVVDEEIGLEWARIPHFYYNYYVYQYATGYSAATALSKKILDEGEPAVEKYINEFLKAGSSDYPIEVLKKAGVDMTTAQPIEEACKVFEEKLNEMEALLDRIN</sequence>
<dbReference type="Gene3D" id="1.20.140.70">
    <property type="entry name" value="Oligopeptidase f, N-terminal domain"/>
    <property type="match status" value="1"/>
</dbReference>
<evidence type="ECO:0000259" key="8">
    <source>
        <dbReference type="Pfam" id="PF08439"/>
    </source>
</evidence>
<dbReference type="SUPFAM" id="SSF55486">
    <property type="entry name" value="Metalloproteases ('zincins'), catalytic domain"/>
    <property type="match status" value="1"/>
</dbReference>
<evidence type="ECO:0000256" key="2">
    <source>
        <dbReference type="ARBA" id="ARBA00022723"/>
    </source>
</evidence>
<dbReference type="GO" id="GO:0046872">
    <property type="term" value="F:metal ion binding"/>
    <property type="evidence" value="ECO:0007669"/>
    <property type="project" value="UniProtKB-UniRule"/>
</dbReference>
<dbReference type="NCBIfam" id="TIGR00181">
    <property type="entry name" value="pepF"/>
    <property type="match status" value="1"/>
</dbReference>
<protein>
    <recommendedName>
        <fullName evidence="6">Oligopeptidase F</fullName>
        <ecNumber evidence="6">3.4.24.-</ecNumber>
    </recommendedName>
</protein>
<reference evidence="9 10" key="1">
    <citation type="submission" date="2014-08" db="EMBL/GenBank/DDBJ databases">
        <title>Complete genome of a marine bacteria Jeotgalibacillus malaysiensis.</title>
        <authorList>
            <person name="Yaakop A.S."/>
            <person name="Chan K.-G."/>
            <person name="Goh K.M."/>
        </authorList>
    </citation>
    <scope>NUCLEOTIDE SEQUENCE [LARGE SCALE GENOMIC DNA]</scope>
    <source>
        <strain evidence="9 10">D5</strain>
    </source>
</reference>
<evidence type="ECO:0000313" key="9">
    <source>
        <dbReference type="EMBL" id="AJD90732.1"/>
    </source>
</evidence>
<dbReference type="InterPro" id="IPR004438">
    <property type="entry name" value="Peptidase_M3B"/>
</dbReference>
<dbReference type="Pfam" id="PF01432">
    <property type="entry name" value="Peptidase_M3"/>
    <property type="match status" value="1"/>
</dbReference>
<dbReference type="GO" id="GO:0004222">
    <property type="term" value="F:metalloendopeptidase activity"/>
    <property type="evidence" value="ECO:0007669"/>
    <property type="project" value="UniProtKB-UniRule"/>
</dbReference>